<dbReference type="SUPFAM" id="SSF56112">
    <property type="entry name" value="Protein kinase-like (PK-like)"/>
    <property type="match status" value="1"/>
</dbReference>
<keyword evidence="3" id="KW-0547">Nucleotide-binding</keyword>
<dbReference type="InterPro" id="IPR011009">
    <property type="entry name" value="Kinase-like_dom_sf"/>
</dbReference>
<dbReference type="RefSeq" id="XP_022753208.1">
    <property type="nucleotide sequence ID" value="XM_022897473.1"/>
</dbReference>
<dbReference type="OrthoDB" id="688481at2759"/>
<evidence type="ECO:0000256" key="2">
    <source>
        <dbReference type="ARBA" id="ARBA00022679"/>
    </source>
</evidence>
<evidence type="ECO:0000256" key="4">
    <source>
        <dbReference type="ARBA" id="ARBA00022777"/>
    </source>
</evidence>
<keyword evidence="9" id="KW-1185">Reference proteome</keyword>
<evidence type="ECO:0000256" key="3">
    <source>
        <dbReference type="ARBA" id="ARBA00022741"/>
    </source>
</evidence>
<dbReference type="KEGG" id="dzi:111301653"/>
<dbReference type="GeneID" id="111301653"/>
<evidence type="ECO:0000256" key="6">
    <source>
        <dbReference type="SAM" id="MobiDB-lite"/>
    </source>
</evidence>
<dbReference type="Pfam" id="PF11883">
    <property type="entry name" value="DUF3403"/>
    <property type="match status" value="1"/>
</dbReference>
<evidence type="ECO:0000259" key="7">
    <source>
        <dbReference type="Pfam" id="PF07714"/>
    </source>
</evidence>
<evidence type="ECO:0000256" key="1">
    <source>
        <dbReference type="ARBA" id="ARBA00022527"/>
    </source>
</evidence>
<dbReference type="GO" id="GO:0005524">
    <property type="term" value="F:ATP binding"/>
    <property type="evidence" value="ECO:0007669"/>
    <property type="project" value="UniProtKB-KW"/>
</dbReference>
<feature type="domain" description="S-locus receptor kinase C-terminal" evidence="8">
    <location>
        <begin position="99"/>
        <end position="144"/>
    </location>
</feature>
<reference evidence="10" key="1">
    <citation type="submission" date="2025-08" db="UniProtKB">
        <authorList>
            <consortium name="RefSeq"/>
        </authorList>
    </citation>
    <scope>IDENTIFICATION</scope>
    <source>
        <tissue evidence="10">Fruit stalk</tissue>
    </source>
</reference>
<dbReference type="PANTHER" id="PTHR27002">
    <property type="entry name" value="RECEPTOR-LIKE SERINE/THREONINE-PROTEIN KINASE SD1-8"/>
    <property type="match status" value="1"/>
</dbReference>
<dbReference type="InterPro" id="IPR021820">
    <property type="entry name" value="S-locus_recpt_kinase_C"/>
</dbReference>
<evidence type="ECO:0000259" key="8">
    <source>
        <dbReference type="Pfam" id="PF11883"/>
    </source>
</evidence>
<evidence type="ECO:0000313" key="10">
    <source>
        <dbReference type="RefSeq" id="XP_022753208.1"/>
    </source>
</evidence>
<evidence type="ECO:0000313" key="9">
    <source>
        <dbReference type="Proteomes" id="UP000515121"/>
    </source>
</evidence>
<gene>
    <name evidence="10" type="primary">LOC111301653</name>
</gene>
<name>A0A6P5ZJY6_DURZI</name>
<keyword evidence="4" id="KW-0418">Kinase</keyword>
<proteinExistence type="predicted"/>
<dbReference type="GO" id="GO:0004674">
    <property type="term" value="F:protein serine/threonine kinase activity"/>
    <property type="evidence" value="ECO:0007669"/>
    <property type="project" value="UniProtKB-KW"/>
</dbReference>
<sequence>MIYILQLWLHVSRYAVDGEFSIKSDVFVFGVLLLEILSGKKNRGFRHPDHYQNVLGHAWLLWKKDRALELRCIQLGLLCVQKFPKDRPVMSWVVSMLVNEKDELPEPKQPGFFIERSFNDGDAKSKREESLSENAVTLSVQDGR</sequence>
<accession>A0A6P5ZJY6</accession>
<dbReference type="AlphaFoldDB" id="A0A6P5ZJY6"/>
<evidence type="ECO:0000256" key="5">
    <source>
        <dbReference type="ARBA" id="ARBA00022840"/>
    </source>
</evidence>
<dbReference type="PANTHER" id="PTHR27002:SF214">
    <property type="entry name" value="RECEPTOR-LIKE SERINE_THREONINE-PROTEIN KINASE"/>
    <property type="match status" value="1"/>
</dbReference>
<feature type="compositionally biased region" description="Polar residues" evidence="6">
    <location>
        <begin position="132"/>
        <end position="144"/>
    </location>
</feature>
<feature type="region of interest" description="Disordered" evidence="6">
    <location>
        <begin position="124"/>
        <end position="144"/>
    </location>
</feature>
<dbReference type="Gene3D" id="1.10.510.10">
    <property type="entry name" value="Transferase(Phosphotransferase) domain 1"/>
    <property type="match status" value="1"/>
</dbReference>
<keyword evidence="2" id="KW-0808">Transferase</keyword>
<dbReference type="Proteomes" id="UP000515121">
    <property type="component" value="Unplaced"/>
</dbReference>
<organism evidence="9 10">
    <name type="scientific">Durio zibethinus</name>
    <name type="common">Durian</name>
    <dbReference type="NCBI Taxonomy" id="66656"/>
    <lineage>
        <taxon>Eukaryota</taxon>
        <taxon>Viridiplantae</taxon>
        <taxon>Streptophyta</taxon>
        <taxon>Embryophyta</taxon>
        <taxon>Tracheophyta</taxon>
        <taxon>Spermatophyta</taxon>
        <taxon>Magnoliopsida</taxon>
        <taxon>eudicotyledons</taxon>
        <taxon>Gunneridae</taxon>
        <taxon>Pentapetalae</taxon>
        <taxon>rosids</taxon>
        <taxon>malvids</taxon>
        <taxon>Malvales</taxon>
        <taxon>Malvaceae</taxon>
        <taxon>Helicteroideae</taxon>
        <taxon>Durio</taxon>
    </lineage>
</organism>
<dbReference type="Pfam" id="PF07714">
    <property type="entry name" value="PK_Tyr_Ser-Thr"/>
    <property type="match status" value="1"/>
</dbReference>
<protein>
    <submittedName>
        <fullName evidence="10">Receptor-like serine/threonine-protein kinase SD1-8</fullName>
    </submittedName>
</protein>
<feature type="domain" description="Serine-threonine/tyrosine-protein kinase catalytic" evidence="7">
    <location>
        <begin position="17"/>
        <end position="96"/>
    </location>
</feature>
<dbReference type="InterPro" id="IPR001245">
    <property type="entry name" value="Ser-Thr/Tyr_kinase_cat_dom"/>
</dbReference>
<keyword evidence="1" id="KW-0723">Serine/threonine-protein kinase</keyword>
<keyword evidence="5" id="KW-0067">ATP-binding</keyword>
<dbReference type="GO" id="GO:0005886">
    <property type="term" value="C:plasma membrane"/>
    <property type="evidence" value="ECO:0007669"/>
    <property type="project" value="TreeGrafter"/>
</dbReference>